<evidence type="ECO:0000259" key="7">
    <source>
        <dbReference type="Pfam" id="PF07992"/>
    </source>
</evidence>
<sequence>MAHMARNGAEYGVTAGDVSVDMVKVKEYVRNAVHTVYSHENPEETEKYGIDVILGAASFINKNTVEITPLDGTSPKYQLSAKFFVVCSGATINMPGFVKAAGDGPDILTYDNLFDNTKLPERLGVLGGGPIGSEIAQAYQRLGSQVIIFAREIMPKEDPAARDVVVEAFVKDGIQHVKGRATSLTREGGKLVVGTGKESYTVDAVLVATGRSPNTKTLGFDRVGVKLTKSGGIQVDSSLRTSVPNIYAAGDCTGTIHQFTHYAGIQSAIAVRNALLPSSANGAPEPVPRVTFTDPEVAHVGLTESDHRAKYGADAMVINWGLDKVERAICEHETLGFVKLMYRQSNKQLTGATMVCSRAGEMMHEIAVAIEAKMPITKLALMMHAYPSFSFVIQEMCGKVYTADLKTGCVGWLIDKFLKK</sequence>
<dbReference type="SUPFAM" id="SSF51905">
    <property type="entry name" value="FAD/NAD(P)-binding domain"/>
    <property type="match status" value="2"/>
</dbReference>
<dbReference type="GO" id="GO:0003955">
    <property type="term" value="F:NAD(P)H dehydrogenase (quinone) activity"/>
    <property type="evidence" value="ECO:0007669"/>
    <property type="project" value="TreeGrafter"/>
</dbReference>
<keyword evidence="5" id="KW-0560">Oxidoreductase</keyword>
<dbReference type="GO" id="GO:0050660">
    <property type="term" value="F:flavin adenine dinucleotide binding"/>
    <property type="evidence" value="ECO:0007669"/>
    <property type="project" value="TreeGrafter"/>
</dbReference>
<dbReference type="InterPro" id="IPR036188">
    <property type="entry name" value="FAD/NAD-bd_sf"/>
</dbReference>
<reference evidence="8" key="1">
    <citation type="submission" date="2021-01" db="EMBL/GenBank/DDBJ databases">
        <authorList>
            <person name="Corre E."/>
            <person name="Pelletier E."/>
            <person name="Niang G."/>
            <person name="Scheremetjew M."/>
            <person name="Finn R."/>
            <person name="Kale V."/>
            <person name="Holt S."/>
            <person name="Cochrane G."/>
            <person name="Meng A."/>
            <person name="Brown T."/>
            <person name="Cohen L."/>
        </authorList>
    </citation>
    <scope>NUCLEOTIDE SEQUENCE</scope>
    <source>
        <strain evidence="8">CCMP722</strain>
    </source>
</reference>
<dbReference type="InterPro" id="IPR023753">
    <property type="entry name" value="FAD/NAD-binding_dom"/>
</dbReference>
<dbReference type="PANTHER" id="PTHR43014">
    <property type="entry name" value="MERCURIC REDUCTASE"/>
    <property type="match status" value="1"/>
</dbReference>
<proteinExistence type="inferred from homology"/>
<dbReference type="PRINTS" id="PR00368">
    <property type="entry name" value="FADPNR"/>
</dbReference>
<dbReference type="Pfam" id="PF02852">
    <property type="entry name" value="Pyr_redox_dim"/>
    <property type="match status" value="1"/>
</dbReference>
<dbReference type="InterPro" id="IPR016156">
    <property type="entry name" value="FAD/NAD-linked_Rdtase_dimer_sf"/>
</dbReference>
<evidence type="ECO:0000256" key="2">
    <source>
        <dbReference type="ARBA" id="ARBA00007532"/>
    </source>
</evidence>
<dbReference type="InterPro" id="IPR004099">
    <property type="entry name" value="Pyr_nucl-diS_OxRdtase_dimer"/>
</dbReference>
<protein>
    <recommendedName>
        <fullName evidence="9">FAD/NAD(P)-binding domain-containing protein</fullName>
    </recommendedName>
</protein>
<gene>
    <name evidence="8" type="ORF">POBO1169_LOCUS19563</name>
</gene>
<keyword evidence="4" id="KW-0274">FAD</keyword>
<name>A0A7S0RZW0_9CHLO</name>
<comment type="similarity">
    <text evidence="2">Belongs to the class-I pyridine nucleotide-disulfide oxidoreductase family.</text>
</comment>
<dbReference type="FunFam" id="3.30.390.30:FF:000001">
    <property type="entry name" value="Dihydrolipoyl dehydrogenase"/>
    <property type="match status" value="1"/>
</dbReference>
<evidence type="ECO:0000256" key="5">
    <source>
        <dbReference type="ARBA" id="ARBA00023002"/>
    </source>
</evidence>
<evidence type="ECO:0000313" key="8">
    <source>
        <dbReference type="EMBL" id="CAD8690412.1"/>
    </source>
</evidence>
<organism evidence="8">
    <name type="scientific">Pyramimonas obovata</name>
    <dbReference type="NCBI Taxonomy" id="1411642"/>
    <lineage>
        <taxon>Eukaryota</taxon>
        <taxon>Viridiplantae</taxon>
        <taxon>Chlorophyta</taxon>
        <taxon>Pyramimonadophyceae</taxon>
        <taxon>Pyramimonadales</taxon>
        <taxon>Pyramimonadaceae</taxon>
        <taxon>Pyramimonas</taxon>
        <taxon>Pyramimonas incertae sedis</taxon>
    </lineage>
</organism>
<accession>A0A7S0RZW0</accession>
<feature type="domain" description="FAD/NAD(P)-binding" evidence="7">
    <location>
        <begin position="45"/>
        <end position="259"/>
    </location>
</feature>
<dbReference type="PRINTS" id="PR00411">
    <property type="entry name" value="PNDRDTASEI"/>
</dbReference>
<dbReference type="PANTHER" id="PTHR43014:SF2">
    <property type="entry name" value="MERCURIC REDUCTASE"/>
    <property type="match status" value="1"/>
</dbReference>
<evidence type="ECO:0008006" key="9">
    <source>
        <dbReference type="Google" id="ProtNLM"/>
    </source>
</evidence>
<dbReference type="Gene3D" id="3.50.50.60">
    <property type="entry name" value="FAD/NAD(P)-binding domain"/>
    <property type="match status" value="2"/>
</dbReference>
<feature type="domain" description="Pyridine nucleotide-disulphide oxidoreductase dimerisation" evidence="6">
    <location>
        <begin position="287"/>
        <end position="396"/>
    </location>
</feature>
<comment type="cofactor">
    <cofactor evidence="1">
        <name>FAD</name>
        <dbReference type="ChEBI" id="CHEBI:57692"/>
    </cofactor>
</comment>
<dbReference type="SUPFAM" id="SSF55424">
    <property type="entry name" value="FAD/NAD-linked reductases, dimerisation (C-terminal) domain"/>
    <property type="match status" value="1"/>
</dbReference>
<dbReference type="Pfam" id="PF07992">
    <property type="entry name" value="Pyr_redox_2"/>
    <property type="match status" value="1"/>
</dbReference>
<evidence type="ECO:0000256" key="4">
    <source>
        <dbReference type="ARBA" id="ARBA00022827"/>
    </source>
</evidence>
<keyword evidence="3" id="KW-0285">Flavoprotein</keyword>
<dbReference type="AlphaFoldDB" id="A0A7S0RZW0"/>
<evidence type="ECO:0000256" key="3">
    <source>
        <dbReference type="ARBA" id="ARBA00022630"/>
    </source>
</evidence>
<dbReference type="Gene3D" id="3.30.390.30">
    <property type="match status" value="1"/>
</dbReference>
<evidence type="ECO:0000256" key="1">
    <source>
        <dbReference type="ARBA" id="ARBA00001974"/>
    </source>
</evidence>
<dbReference type="EMBL" id="HBFA01039122">
    <property type="protein sequence ID" value="CAD8690412.1"/>
    <property type="molecule type" value="Transcribed_RNA"/>
</dbReference>
<evidence type="ECO:0000259" key="6">
    <source>
        <dbReference type="Pfam" id="PF02852"/>
    </source>
</evidence>